<keyword evidence="2" id="KW-1185">Reference proteome</keyword>
<name>A0A923NNM1_9FIRM</name>
<organism evidence="1 2">
    <name type="scientific">Zhenpiania hominis</name>
    <dbReference type="NCBI Taxonomy" id="2763644"/>
    <lineage>
        <taxon>Bacteria</taxon>
        <taxon>Bacillati</taxon>
        <taxon>Bacillota</taxon>
        <taxon>Clostridia</taxon>
        <taxon>Peptostreptococcales</taxon>
        <taxon>Anaerovoracaceae</taxon>
        <taxon>Zhenpiania</taxon>
    </lineage>
</organism>
<sequence length="275" mass="31771">MDKKHFDSFQQAISLEQLNQRTFLEESRAVLASAPPGRLFIRERSNSQTPYQIVKEKTPSGWSNCSRNLKRDPDTLLALAEKKLAEEMIKICRHNLPILEKTANTYQALDCDSLISSLPKKYGDVLALRKKQQIARHQSAFYHKAPFDPEKHIHETLAGILVRSKSEVIIANALYSYGIPFHYEEQFPYPDENGSFYYPDFTIPLADGCRLIWEHLGMLNDLSYCTHNARKLHTYQKHDFLIGKNLILTQDDSRGNCSSVFIYQVIEKNIVPYFK</sequence>
<accession>A0A923NNM1</accession>
<evidence type="ECO:0000313" key="1">
    <source>
        <dbReference type="EMBL" id="MBC6680284.1"/>
    </source>
</evidence>
<dbReference type="RefSeq" id="WP_187303383.1">
    <property type="nucleotide sequence ID" value="NZ_JACRYT010000011.1"/>
</dbReference>
<comment type="caution">
    <text evidence="1">The sequence shown here is derived from an EMBL/GenBank/DDBJ whole genome shotgun (WGS) entry which is preliminary data.</text>
</comment>
<reference evidence="1" key="1">
    <citation type="submission" date="2020-08" db="EMBL/GenBank/DDBJ databases">
        <title>Genome public.</title>
        <authorList>
            <person name="Liu C."/>
            <person name="Sun Q."/>
        </authorList>
    </citation>
    <scope>NUCLEOTIDE SEQUENCE</scope>
    <source>
        <strain evidence="1">BX12</strain>
    </source>
</reference>
<dbReference type="Proteomes" id="UP000602647">
    <property type="component" value="Unassembled WGS sequence"/>
</dbReference>
<evidence type="ECO:0000313" key="2">
    <source>
        <dbReference type="Proteomes" id="UP000602647"/>
    </source>
</evidence>
<dbReference type="Gene3D" id="3.40.91.30">
    <property type="match status" value="1"/>
</dbReference>
<gene>
    <name evidence="1" type="ORF">H9L42_10600</name>
</gene>
<proteinExistence type="predicted"/>
<dbReference type="EMBL" id="JACRYT010000011">
    <property type="protein sequence ID" value="MBC6680284.1"/>
    <property type="molecule type" value="Genomic_DNA"/>
</dbReference>
<protein>
    <submittedName>
        <fullName evidence="1">Uncharacterized protein</fullName>
    </submittedName>
</protein>
<dbReference type="AlphaFoldDB" id="A0A923NNM1"/>